<accession>A0A4C1WNH8</accession>
<organism evidence="2 3">
    <name type="scientific">Eumeta variegata</name>
    <name type="common">Bagworm moth</name>
    <name type="synonym">Eumeta japonica</name>
    <dbReference type="NCBI Taxonomy" id="151549"/>
    <lineage>
        <taxon>Eukaryota</taxon>
        <taxon>Metazoa</taxon>
        <taxon>Ecdysozoa</taxon>
        <taxon>Arthropoda</taxon>
        <taxon>Hexapoda</taxon>
        <taxon>Insecta</taxon>
        <taxon>Pterygota</taxon>
        <taxon>Neoptera</taxon>
        <taxon>Endopterygota</taxon>
        <taxon>Lepidoptera</taxon>
        <taxon>Glossata</taxon>
        <taxon>Ditrysia</taxon>
        <taxon>Tineoidea</taxon>
        <taxon>Psychidae</taxon>
        <taxon>Oiketicinae</taxon>
        <taxon>Eumeta</taxon>
    </lineage>
</organism>
<name>A0A4C1WNH8_EUMVA</name>
<feature type="region of interest" description="Disordered" evidence="1">
    <location>
        <begin position="45"/>
        <end position="74"/>
    </location>
</feature>
<evidence type="ECO:0000256" key="1">
    <source>
        <dbReference type="SAM" id="MobiDB-lite"/>
    </source>
</evidence>
<keyword evidence="3" id="KW-1185">Reference proteome</keyword>
<dbReference type="Proteomes" id="UP000299102">
    <property type="component" value="Unassembled WGS sequence"/>
</dbReference>
<evidence type="ECO:0000313" key="3">
    <source>
        <dbReference type="Proteomes" id="UP000299102"/>
    </source>
</evidence>
<comment type="caution">
    <text evidence="2">The sequence shown here is derived from an EMBL/GenBank/DDBJ whole genome shotgun (WGS) entry which is preliminary data.</text>
</comment>
<feature type="compositionally biased region" description="Basic and acidic residues" evidence="1">
    <location>
        <begin position="47"/>
        <end position="58"/>
    </location>
</feature>
<evidence type="ECO:0000313" key="2">
    <source>
        <dbReference type="EMBL" id="GBP51675.1"/>
    </source>
</evidence>
<proteinExistence type="predicted"/>
<dbReference type="EMBL" id="BGZK01000586">
    <property type="protein sequence ID" value="GBP51675.1"/>
    <property type="molecule type" value="Genomic_DNA"/>
</dbReference>
<sequence>MKRFPVTKQEEACEARNSPCRFYLRKAGKTSAVFPGKWAGHANINSEKVEKTSREVRRSPYGGRRSTRAPGKLSSQLANTRDSLYFYKRQYLNVVDVRLLNLNCDFQMT</sequence>
<protein>
    <submittedName>
        <fullName evidence="2">Uncharacterized protein</fullName>
    </submittedName>
</protein>
<gene>
    <name evidence="2" type="ORF">EVAR_48298_1</name>
</gene>
<reference evidence="2 3" key="1">
    <citation type="journal article" date="2019" name="Commun. Biol.">
        <title>The bagworm genome reveals a unique fibroin gene that provides high tensile strength.</title>
        <authorList>
            <person name="Kono N."/>
            <person name="Nakamura H."/>
            <person name="Ohtoshi R."/>
            <person name="Tomita M."/>
            <person name="Numata K."/>
            <person name="Arakawa K."/>
        </authorList>
    </citation>
    <scope>NUCLEOTIDE SEQUENCE [LARGE SCALE GENOMIC DNA]</scope>
</reference>
<dbReference type="AlphaFoldDB" id="A0A4C1WNH8"/>